<keyword evidence="3" id="KW-0378">Hydrolase</keyword>
<sequence length="421" mass="42101">MTDGWNWRQPPPPPPATPGAPADSPWWSDALTDPWRDPYAPSAVVVSSAPVSTGPPPEPVVDPDAPRRSIAPVLLICLVTALLAGGLGGTLGFVFATRSGVGGGTALGGPPLAAPSAAQRAPDSLAGVAKQVLPSVVTVRVTGAIGSGFVISPDGYVVTNDHVVEGANDTMSVSFSDGSTASATVVGRDPESDLAVIKVARKSVTAVSLGDSDSIAVGDPVLAFGSPLALVNTVTSGIVSALDRTIQAGEPGGTVRYYAAIQTDAAVNQGNSGGPLVDAAGRVVGVNSVIRSVGGSDAEAGNIGLAFAIPINQAMRIAREIIDHGKARRTVIGAEVSTGGPSGATGSTGARLRSVQPAGPAATAGLKSGDVVTKINGHLLEDGTDLIALVRKYAPESVVAVEYRRGTKVQTASVTLAADAK</sequence>
<keyword evidence="2 7" id="KW-0645">Protease</keyword>
<dbReference type="Gene3D" id="2.30.42.10">
    <property type="match status" value="1"/>
</dbReference>
<dbReference type="PANTHER" id="PTHR22939:SF129">
    <property type="entry name" value="SERINE PROTEASE HTRA2, MITOCHONDRIAL"/>
    <property type="match status" value="1"/>
</dbReference>
<dbReference type="InterPro" id="IPR009003">
    <property type="entry name" value="Peptidase_S1_PA"/>
</dbReference>
<keyword evidence="5" id="KW-0812">Transmembrane</keyword>
<dbReference type="AlphaFoldDB" id="A0A919JNV5"/>
<feature type="region of interest" description="Disordered" evidence="4">
    <location>
        <begin position="1"/>
        <end position="34"/>
    </location>
</feature>
<evidence type="ECO:0000256" key="5">
    <source>
        <dbReference type="SAM" id="Phobius"/>
    </source>
</evidence>
<keyword evidence="5" id="KW-0472">Membrane</keyword>
<evidence type="ECO:0000313" key="8">
    <source>
        <dbReference type="Proteomes" id="UP000647172"/>
    </source>
</evidence>
<proteinExistence type="inferred from homology"/>
<dbReference type="GO" id="GO:0004252">
    <property type="term" value="F:serine-type endopeptidase activity"/>
    <property type="evidence" value="ECO:0007669"/>
    <property type="project" value="InterPro"/>
</dbReference>
<reference evidence="7" key="1">
    <citation type="submission" date="2021-01" db="EMBL/GenBank/DDBJ databases">
        <title>Whole genome shotgun sequence of Actinoplanes nipponensis NBRC 14063.</title>
        <authorList>
            <person name="Komaki H."/>
            <person name="Tamura T."/>
        </authorList>
    </citation>
    <scope>NUCLEOTIDE SEQUENCE</scope>
    <source>
        <strain evidence="7">NBRC 14063</strain>
    </source>
</reference>
<dbReference type="InterPro" id="IPR001940">
    <property type="entry name" value="Peptidase_S1C"/>
</dbReference>
<evidence type="ECO:0000256" key="2">
    <source>
        <dbReference type="ARBA" id="ARBA00022670"/>
    </source>
</evidence>
<feature type="compositionally biased region" description="Pro residues" evidence="4">
    <location>
        <begin position="9"/>
        <end position="18"/>
    </location>
</feature>
<evidence type="ECO:0000313" key="7">
    <source>
        <dbReference type="EMBL" id="GIE50259.1"/>
    </source>
</evidence>
<dbReference type="InterPro" id="IPR036034">
    <property type="entry name" value="PDZ_sf"/>
</dbReference>
<keyword evidence="5" id="KW-1133">Transmembrane helix</keyword>
<dbReference type="GO" id="GO:0006508">
    <property type="term" value="P:proteolysis"/>
    <property type="evidence" value="ECO:0007669"/>
    <property type="project" value="UniProtKB-KW"/>
</dbReference>
<dbReference type="Proteomes" id="UP000647172">
    <property type="component" value="Unassembled WGS sequence"/>
</dbReference>
<gene>
    <name evidence="7" type="ORF">Ani05nite_37930</name>
</gene>
<dbReference type="SUPFAM" id="SSF50156">
    <property type="entry name" value="PDZ domain-like"/>
    <property type="match status" value="1"/>
</dbReference>
<evidence type="ECO:0000256" key="4">
    <source>
        <dbReference type="SAM" id="MobiDB-lite"/>
    </source>
</evidence>
<dbReference type="SMART" id="SM00228">
    <property type="entry name" value="PDZ"/>
    <property type="match status" value="1"/>
</dbReference>
<dbReference type="PROSITE" id="PS50106">
    <property type="entry name" value="PDZ"/>
    <property type="match status" value="1"/>
</dbReference>
<dbReference type="PANTHER" id="PTHR22939">
    <property type="entry name" value="SERINE PROTEASE FAMILY S1C HTRA-RELATED"/>
    <property type="match status" value="1"/>
</dbReference>
<feature type="domain" description="PDZ" evidence="6">
    <location>
        <begin position="321"/>
        <end position="382"/>
    </location>
</feature>
<dbReference type="InterPro" id="IPR001478">
    <property type="entry name" value="PDZ"/>
</dbReference>
<dbReference type="PRINTS" id="PR00834">
    <property type="entry name" value="PROTEASES2C"/>
</dbReference>
<evidence type="ECO:0000259" key="6">
    <source>
        <dbReference type="PROSITE" id="PS50106"/>
    </source>
</evidence>
<organism evidence="7 8">
    <name type="scientific">Actinoplanes nipponensis</name>
    <dbReference type="NCBI Taxonomy" id="135950"/>
    <lineage>
        <taxon>Bacteria</taxon>
        <taxon>Bacillati</taxon>
        <taxon>Actinomycetota</taxon>
        <taxon>Actinomycetes</taxon>
        <taxon>Micromonosporales</taxon>
        <taxon>Micromonosporaceae</taxon>
        <taxon>Actinoplanes</taxon>
    </lineage>
</organism>
<dbReference type="Gene3D" id="2.40.10.120">
    <property type="match status" value="1"/>
</dbReference>
<evidence type="ECO:0000256" key="3">
    <source>
        <dbReference type="ARBA" id="ARBA00022801"/>
    </source>
</evidence>
<dbReference type="Pfam" id="PF13180">
    <property type="entry name" value="PDZ_2"/>
    <property type="match status" value="1"/>
</dbReference>
<keyword evidence="8" id="KW-1185">Reference proteome</keyword>
<name>A0A919JNV5_9ACTN</name>
<protein>
    <submittedName>
        <fullName evidence="7">Protease</fullName>
    </submittedName>
</protein>
<comment type="caution">
    <text evidence="7">The sequence shown here is derived from an EMBL/GenBank/DDBJ whole genome shotgun (WGS) entry which is preliminary data.</text>
</comment>
<dbReference type="Pfam" id="PF13365">
    <property type="entry name" value="Trypsin_2"/>
    <property type="match status" value="1"/>
</dbReference>
<comment type="similarity">
    <text evidence="1">Belongs to the peptidase S1C family.</text>
</comment>
<dbReference type="EMBL" id="BOMQ01000046">
    <property type="protein sequence ID" value="GIE50259.1"/>
    <property type="molecule type" value="Genomic_DNA"/>
</dbReference>
<dbReference type="RefSeq" id="WP_239130247.1">
    <property type="nucleotide sequence ID" value="NZ_BAAAYJ010000007.1"/>
</dbReference>
<accession>A0A919JNV5</accession>
<evidence type="ECO:0000256" key="1">
    <source>
        <dbReference type="ARBA" id="ARBA00010541"/>
    </source>
</evidence>
<dbReference type="SUPFAM" id="SSF50494">
    <property type="entry name" value="Trypsin-like serine proteases"/>
    <property type="match status" value="1"/>
</dbReference>
<feature type="transmembrane region" description="Helical" evidence="5">
    <location>
        <begin position="73"/>
        <end position="96"/>
    </location>
</feature>